<evidence type="ECO:0000313" key="5">
    <source>
        <dbReference type="Proteomes" id="UP000309038"/>
    </source>
</evidence>
<evidence type="ECO:0000259" key="3">
    <source>
        <dbReference type="Pfam" id="PF01425"/>
    </source>
</evidence>
<organism evidence="4 5">
    <name type="scientific">Hermanssonia centrifuga</name>
    <dbReference type="NCBI Taxonomy" id="98765"/>
    <lineage>
        <taxon>Eukaryota</taxon>
        <taxon>Fungi</taxon>
        <taxon>Dikarya</taxon>
        <taxon>Basidiomycota</taxon>
        <taxon>Agaricomycotina</taxon>
        <taxon>Agaricomycetes</taxon>
        <taxon>Polyporales</taxon>
        <taxon>Meruliaceae</taxon>
        <taxon>Hermanssonia</taxon>
    </lineage>
</organism>
<comment type="similarity">
    <text evidence="1">Belongs to the amidase family.</text>
</comment>
<name>A0A4S4KKS0_9APHY</name>
<dbReference type="AlphaFoldDB" id="A0A4S4KKS0"/>
<dbReference type="Pfam" id="PF01425">
    <property type="entry name" value="Amidase"/>
    <property type="match status" value="1"/>
</dbReference>
<evidence type="ECO:0000313" key="4">
    <source>
        <dbReference type="EMBL" id="THG97239.1"/>
    </source>
</evidence>
<evidence type="ECO:0000256" key="1">
    <source>
        <dbReference type="ARBA" id="ARBA00009199"/>
    </source>
</evidence>
<proteinExistence type="inferred from homology"/>
<dbReference type="Gene3D" id="3.90.1300.10">
    <property type="entry name" value="Amidase signature (AS) domain"/>
    <property type="match status" value="1"/>
</dbReference>
<gene>
    <name evidence="4" type="ORF">EW026_g4716</name>
</gene>
<sequence>MWPSSSARSWQDIVRQKQTARTEALKTASTPVDSHIVYLSASAPEIPRRIASGEWTASEVLEAYISQAAVAHASTNCITEVLFEEARREAQALDQYFQEQKQLKGPLHGVPVSFKDLFNIKGCDSTVGHTQNADRPASTDAEVVKLVRQAGGIPLAKTNISQCMMFFDQNYGPAPLPFRAHELPERLKFGYYTSG</sequence>
<keyword evidence="5" id="KW-1185">Reference proteome</keyword>
<dbReference type="Proteomes" id="UP000309038">
    <property type="component" value="Unassembled WGS sequence"/>
</dbReference>
<evidence type="ECO:0000256" key="2">
    <source>
        <dbReference type="ARBA" id="ARBA00022801"/>
    </source>
</evidence>
<dbReference type="EMBL" id="SGPJ01000180">
    <property type="protein sequence ID" value="THG97239.1"/>
    <property type="molecule type" value="Genomic_DNA"/>
</dbReference>
<dbReference type="PANTHER" id="PTHR46072">
    <property type="entry name" value="AMIDASE-RELATED-RELATED"/>
    <property type="match status" value="1"/>
</dbReference>
<reference evidence="4 5" key="1">
    <citation type="submission" date="2019-02" db="EMBL/GenBank/DDBJ databases">
        <title>Genome sequencing of the rare red list fungi Phlebia centrifuga.</title>
        <authorList>
            <person name="Buettner E."/>
            <person name="Kellner H."/>
        </authorList>
    </citation>
    <scope>NUCLEOTIDE SEQUENCE [LARGE SCALE GENOMIC DNA]</scope>
    <source>
        <strain evidence="4 5">DSM 108282</strain>
    </source>
</reference>
<keyword evidence="2" id="KW-0378">Hydrolase</keyword>
<dbReference type="SUPFAM" id="SSF75304">
    <property type="entry name" value="Amidase signature (AS) enzymes"/>
    <property type="match status" value="1"/>
</dbReference>
<dbReference type="GO" id="GO:0016787">
    <property type="term" value="F:hydrolase activity"/>
    <property type="evidence" value="ECO:0007669"/>
    <property type="project" value="UniProtKB-KW"/>
</dbReference>
<feature type="domain" description="Amidase" evidence="3">
    <location>
        <begin position="59"/>
        <end position="170"/>
    </location>
</feature>
<dbReference type="InterPro" id="IPR036928">
    <property type="entry name" value="AS_sf"/>
</dbReference>
<comment type="caution">
    <text evidence="4">The sequence shown here is derived from an EMBL/GenBank/DDBJ whole genome shotgun (WGS) entry which is preliminary data.</text>
</comment>
<accession>A0A4S4KKS0</accession>
<protein>
    <recommendedName>
        <fullName evidence="3">Amidase domain-containing protein</fullName>
    </recommendedName>
</protein>
<dbReference type="InterPro" id="IPR023631">
    <property type="entry name" value="Amidase_dom"/>
</dbReference>